<keyword evidence="1" id="KW-0472">Membrane</keyword>
<keyword evidence="1" id="KW-0812">Transmembrane</keyword>
<organism evidence="2 3">
    <name type="scientific">Candidatus Protochlamydia amoebophila</name>
    <dbReference type="NCBI Taxonomy" id="362787"/>
    <lineage>
        <taxon>Bacteria</taxon>
        <taxon>Pseudomonadati</taxon>
        <taxon>Chlamydiota</taxon>
        <taxon>Chlamydiia</taxon>
        <taxon>Parachlamydiales</taxon>
        <taxon>Parachlamydiaceae</taxon>
        <taxon>Candidatus Protochlamydia</taxon>
    </lineage>
</organism>
<feature type="transmembrane region" description="Helical" evidence="1">
    <location>
        <begin position="177"/>
        <end position="197"/>
    </location>
</feature>
<evidence type="ECO:0000256" key="1">
    <source>
        <dbReference type="SAM" id="Phobius"/>
    </source>
</evidence>
<accession>A0A0C1JL05</accession>
<name>A0A0C1JL05_9BACT</name>
<dbReference type="EMBL" id="JSAN01000067">
    <property type="protein sequence ID" value="KIC71970.1"/>
    <property type="molecule type" value="Genomic_DNA"/>
</dbReference>
<dbReference type="PATRIC" id="fig|362787.3.peg.1062"/>
<dbReference type="Proteomes" id="UP000031465">
    <property type="component" value="Unassembled WGS sequence"/>
</dbReference>
<dbReference type="AlphaFoldDB" id="A0A0C1JL05"/>
<sequence length="233" mass="26640">MGDLWKPSKLNTAVLSLTICVFTLSTVASLGADPQQVNFNLNDIGFALRIEKLVEKLNHYRKKGDSKKLMETMFDMKAEVEGYTGQKINLDKTIDQIEQRVKNQGGKVDKKIIKQLKKDFKKQEKRTNHKALYMANCMEFDLPYHAEDEQFLFDNHINIAKHSHGDKDNDKGDEICVPLRVTIGITVTLCGLFLLFVPIPICKQYAPYVIETGLAFLVDEGITQWEDKDKDKK</sequence>
<keyword evidence="1" id="KW-1133">Transmembrane helix</keyword>
<evidence type="ECO:0000313" key="2">
    <source>
        <dbReference type="EMBL" id="KIC71970.1"/>
    </source>
</evidence>
<comment type="caution">
    <text evidence="2">The sequence shown here is derived from an EMBL/GenBank/DDBJ whole genome shotgun (WGS) entry which is preliminary data.</text>
</comment>
<proteinExistence type="predicted"/>
<protein>
    <submittedName>
        <fullName evidence="2">Uncharacterized protein</fullName>
    </submittedName>
</protein>
<reference evidence="2 3" key="1">
    <citation type="journal article" date="2014" name="Mol. Biol. Evol.">
        <title>Massive expansion of Ubiquitination-related gene families within the Chlamydiae.</title>
        <authorList>
            <person name="Domman D."/>
            <person name="Collingro A."/>
            <person name="Lagkouvardos I."/>
            <person name="Gehre L."/>
            <person name="Weinmaier T."/>
            <person name="Rattei T."/>
            <person name="Subtil A."/>
            <person name="Horn M."/>
        </authorList>
    </citation>
    <scope>NUCLEOTIDE SEQUENCE [LARGE SCALE GENOMIC DNA]</scope>
    <source>
        <strain evidence="2 3">EI2</strain>
    </source>
</reference>
<gene>
    <name evidence="2" type="ORF">DB44_CU00020</name>
</gene>
<evidence type="ECO:0000313" key="3">
    <source>
        <dbReference type="Proteomes" id="UP000031465"/>
    </source>
</evidence>
<dbReference type="RefSeq" id="WP_039358246.1">
    <property type="nucleotide sequence ID" value="NZ_JSAN01000067.1"/>
</dbReference>